<evidence type="ECO:0000313" key="3">
    <source>
        <dbReference type="Proteomes" id="UP000637980"/>
    </source>
</evidence>
<feature type="transmembrane region" description="Helical" evidence="1">
    <location>
        <begin position="12"/>
        <end position="36"/>
    </location>
</feature>
<keyword evidence="3" id="KW-1185">Reference proteome</keyword>
<gene>
    <name evidence="2" type="ORF">GCM10007094_44760</name>
</gene>
<keyword evidence="1" id="KW-0472">Membrane</keyword>
<accession>A0ABQ3EQF3</accession>
<reference evidence="3" key="1">
    <citation type="journal article" date="2019" name="Int. J. Syst. Evol. Microbiol.">
        <title>The Global Catalogue of Microorganisms (GCM) 10K type strain sequencing project: providing services to taxonomists for standard genome sequencing and annotation.</title>
        <authorList>
            <consortium name="The Broad Institute Genomics Platform"/>
            <consortium name="The Broad Institute Genome Sequencing Center for Infectious Disease"/>
            <person name="Wu L."/>
            <person name="Ma J."/>
        </authorList>
    </citation>
    <scope>NUCLEOTIDE SEQUENCE [LARGE SCALE GENOMIC DNA]</scope>
    <source>
        <strain evidence="3">KCTC 12861</strain>
    </source>
</reference>
<evidence type="ECO:0000256" key="1">
    <source>
        <dbReference type="SAM" id="Phobius"/>
    </source>
</evidence>
<keyword evidence="1" id="KW-0812">Transmembrane</keyword>
<protein>
    <submittedName>
        <fullName evidence="2">Uncharacterized protein</fullName>
    </submittedName>
</protein>
<evidence type="ECO:0000313" key="2">
    <source>
        <dbReference type="EMBL" id="GHB50762.1"/>
    </source>
</evidence>
<organism evidence="2 3">
    <name type="scientific">Pseudovibrio japonicus</name>
    <dbReference type="NCBI Taxonomy" id="366534"/>
    <lineage>
        <taxon>Bacteria</taxon>
        <taxon>Pseudomonadati</taxon>
        <taxon>Pseudomonadota</taxon>
        <taxon>Alphaproteobacteria</taxon>
        <taxon>Hyphomicrobiales</taxon>
        <taxon>Stappiaceae</taxon>
        <taxon>Pseudovibrio</taxon>
    </lineage>
</organism>
<sequence>MSIFCDAVNAIAVLLIPLLFFVELLDLALLGFLVFLSQVIDVPGQTAKGVMIPALIDSEDLPRERVNGMNSLLETAADLITPSLAGILIAALGQPQCYCWIP</sequence>
<dbReference type="Proteomes" id="UP000637980">
    <property type="component" value="Unassembled WGS sequence"/>
</dbReference>
<dbReference type="EMBL" id="BMXE01000018">
    <property type="protein sequence ID" value="GHB50762.1"/>
    <property type="molecule type" value="Genomic_DNA"/>
</dbReference>
<name>A0ABQ3EQF3_9HYPH</name>
<keyword evidence="1" id="KW-1133">Transmembrane helix</keyword>
<proteinExistence type="predicted"/>
<comment type="caution">
    <text evidence="2">The sequence shown here is derived from an EMBL/GenBank/DDBJ whole genome shotgun (WGS) entry which is preliminary data.</text>
</comment>